<keyword evidence="4" id="KW-1185">Reference proteome</keyword>
<dbReference type="GO" id="GO:0030612">
    <property type="term" value="F:arsenate reductase (thioredoxin) activity"/>
    <property type="evidence" value="ECO:0007669"/>
    <property type="project" value="UniProtKB-EC"/>
</dbReference>
<dbReference type="Gene3D" id="3.40.50.2300">
    <property type="match status" value="1"/>
</dbReference>
<dbReference type="SUPFAM" id="SSF52788">
    <property type="entry name" value="Phosphotyrosine protein phosphatases I"/>
    <property type="match status" value="1"/>
</dbReference>
<dbReference type="EC" id="1.20.4.4" evidence="3"/>
<evidence type="ECO:0000256" key="1">
    <source>
        <dbReference type="ARBA" id="ARBA00022849"/>
    </source>
</evidence>
<dbReference type="PANTHER" id="PTHR43428:SF1">
    <property type="entry name" value="ARSENATE REDUCTASE"/>
    <property type="match status" value="1"/>
</dbReference>
<protein>
    <submittedName>
        <fullName evidence="3">Arsenate reductase ArsC</fullName>
        <ecNumber evidence="3">1.20.4.4</ecNumber>
    </submittedName>
</protein>
<reference evidence="3 4" key="1">
    <citation type="submission" date="2023-08" db="EMBL/GenBank/DDBJ databases">
        <title>Oxalobacteraceae gen .nov., isolated from river sludge outside the plant.</title>
        <authorList>
            <person name="Zhao S.Y."/>
        </authorList>
    </citation>
    <scope>NUCLEOTIDE SEQUENCE [LARGE SCALE GENOMIC DNA]</scope>
    <source>
        <strain evidence="3 4">R-40</strain>
    </source>
</reference>
<organism evidence="3 4">
    <name type="scientific">Keguizhuia sedimenti</name>
    <dbReference type="NCBI Taxonomy" id="3064264"/>
    <lineage>
        <taxon>Bacteria</taxon>
        <taxon>Pseudomonadati</taxon>
        <taxon>Pseudomonadota</taxon>
        <taxon>Betaproteobacteria</taxon>
        <taxon>Burkholderiales</taxon>
        <taxon>Oxalobacteraceae</taxon>
        <taxon>Keguizhuia</taxon>
    </lineage>
</organism>
<keyword evidence="3" id="KW-0560">Oxidoreductase</keyword>
<evidence type="ECO:0000313" key="3">
    <source>
        <dbReference type="EMBL" id="MDQ9171963.1"/>
    </source>
</evidence>
<dbReference type="Proteomes" id="UP001225596">
    <property type="component" value="Unassembled WGS sequence"/>
</dbReference>
<dbReference type="RefSeq" id="WP_338437944.1">
    <property type="nucleotide sequence ID" value="NZ_JAUYVH010000014.1"/>
</dbReference>
<dbReference type="PANTHER" id="PTHR43428">
    <property type="entry name" value="ARSENATE REDUCTASE"/>
    <property type="match status" value="1"/>
</dbReference>
<dbReference type="Pfam" id="PF01451">
    <property type="entry name" value="LMWPc"/>
    <property type="match status" value="1"/>
</dbReference>
<evidence type="ECO:0000259" key="2">
    <source>
        <dbReference type="SMART" id="SM00226"/>
    </source>
</evidence>
<evidence type="ECO:0000313" key="4">
    <source>
        <dbReference type="Proteomes" id="UP001225596"/>
    </source>
</evidence>
<feature type="domain" description="Phosphotyrosine protein phosphatase I" evidence="2">
    <location>
        <begin position="6"/>
        <end position="144"/>
    </location>
</feature>
<dbReference type="SMART" id="SM00226">
    <property type="entry name" value="LMWPc"/>
    <property type="match status" value="1"/>
</dbReference>
<dbReference type="CDD" id="cd16345">
    <property type="entry name" value="LMWP_ArsC"/>
    <property type="match status" value="1"/>
</dbReference>
<gene>
    <name evidence="3" type="ORF">Q8A64_16230</name>
</gene>
<keyword evidence="1" id="KW-0059">Arsenical resistance</keyword>
<proteinExistence type="predicted"/>
<accession>A0ABU1BSG4</accession>
<dbReference type="EMBL" id="JAUYVH010000014">
    <property type="protein sequence ID" value="MDQ9171963.1"/>
    <property type="molecule type" value="Genomic_DNA"/>
</dbReference>
<dbReference type="InterPro" id="IPR023485">
    <property type="entry name" value="Ptyr_pPase"/>
</dbReference>
<dbReference type="InterPro" id="IPR036196">
    <property type="entry name" value="Ptyr_pPase_sf"/>
</dbReference>
<comment type="caution">
    <text evidence="3">The sequence shown here is derived from an EMBL/GenBank/DDBJ whole genome shotgun (WGS) entry which is preliminary data.</text>
</comment>
<sequence length="188" mass="21120">MNQPVKNVLFICTGNSARGLLAEALMTVKSKGRFQGLSAGVHPGGLINPFAAELIQQAGYPLERLRCKRWEEFSGPNAMQVDFVISLCEQVRQLPHPEWPGDPILASWNIEDPTSTTGSIEEKREVFKRVYKQIEEYIELFLMLPHESFDRDVLRQELNDFHVLCGHKNAPEPDCPSGQATDSQTLVA</sequence>
<name>A0ABU1BSG4_9BURK</name>